<dbReference type="RefSeq" id="WP_162668697.1">
    <property type="nucleotide sequence ID" value="NZ_LR593886.1"/>
</dbReference>
<dbReference type="InterPro" id="IPR008767">
    <property type="entry name" value="Phage_SPP1_head-tail_adaptor"/>
</dbReference>
<dbReference type="EMBL" id="LR593886">
    <property type="protein sequence ID" value="VTR94083.1"/>
    <property type="molecule type" value="Genomic_DNA"/>
</dbReference>
<dbReference type="Proteomes" id="UP000464178">
    <property type="component" value="Chromosome"/>
</dbReference>
<keyword evidence="2" id="KW-1185">Reference proteome</keyword>
<evidence type="ECO:0000313" key="2">
    <source>
        <dbReference type="Proteomes" id="UP000464178"/>
    </source>
</evidence>
<dbReference type="InterPro" id="IPR038666">
    <property type="entry name" value="SSP1_head-tail_sf"/>
</dbReference>
<accession>A0A6P2CYZ6</accession>
<proteinExistence type="predicted"/>
<evidence type="ECO:0000313" key="1">
    <source>
        <dbReference type="EMBL" id="VTR94083.1"/>
    </source>
</evidence>
<dbReference type="Gene3D" id="2.40.10.270">
    <property type="entry name" value="Bacteriophage SPP1 head-tail adaptor protein"/>
    <property type="match status" value="1"/>
</dbReference>
<sequence length="130" mass="14636">MQKSGQYNCLLSWLKGSRSKDEEGQDVLFNAMYGQLWCSVEETNGRTGQELGGKQSGAEITILVKDCPALSTDDLLRDESGTVYHIESIYQGDRELVLQAYRNDTLTTDTEIITPIGFWISRMRQHLTIG</sequence>
<dbReference type="AlphaFoldDB" id="A0A6P2CYZ6"/>
<dbReference type="Pfam" id="PF05521">
    <property type="entry name" value="Phage_HCP"/>
    <property type="match status" value="1"/>
</dbReference>
<gene>
    <name evidence="1" type="ORF">SOIL9_36310</name>
</gene>
<protein>
    <submittedName>
        <fullName evidence="1">: Phage_H_T_join</fullName>
    </submittedName>
</protein>
<organism evidence="1 2">
    <name type="scientific">Gemmata massiliana</name>
    <dbReference type="NCBI Taxonomy" id="1210884"/>
    <lineage>
        <taxon>Bacteria</taxon>
        <taxon>Pseudomonadati</taxon>
        <taxon>Planctomycetota</taxon>
        <taxon>Planctomycetia</taxon>
        <taxon>Gemmatales</taxon>
        <taxon>Gemmataceae</taxon>
        <taxon>Gemmata</taxon>
    </lineage>
</organism>
<dbReference type="KEGG" id="gms:SOIL9_36310"/>
<reference evidence="1 2" key="1">
    <citation type="submission" date="2019-05" db="EMBL/GenBank/DDBJ databases">
        <authorList>
            <consortium name="Science for Life Laboratories"/>
        </authorList>
    </citation>
    <scope>NUCLEOTIDE SEQUENCE [LARGE SCALE GENOMIC DNA]</scope>
    <source>
        <strain evidence="1">Soil9</strain>
    </source>
</reference>
<name>A0A6P2CYZ6_9BACT</name>